<gene>
    <name evidence="7" type="ORF">ISP25_01240</name>
    <name evidence="8" type="ORF">ISP25_03600</name>
    <name evidence="9" type="ORF">ISP25_21860</name>
</gene>
<dbReference type="InterPro" id="IPR019734">
    <property type="entry name" value="TPR_rpt"/>
</dbReference>
<dbReference type="PROSITE" id="PS50123">
    <property type="entry name" value="CHER"/>
    <property type="match status" value="1"/>
</dbReference>
<dbReference type="InterPro" id="IPR022642">
    <property type="entry name" value="CheR_C"/>
</dbReference>
<dbReference type="SUPFAM" id="SSF53335">
    <property type="entry name" value="S-adenosyl-L-methionine-dependent methyltransferases"/>
    <property type="match status" value="1"/>
</dbReference>
<dbReference type="Pfam" id="PF01739">
    <property type="entry name" value="CheR"/>
    <property type="match status" value="1"/>
</dbReference>
<organism evidence="9 10">
    <name type="scientific">Rhodanobacter hydrolyticus</name>
    <dbReference type="NCBI Taxonomy" id="2250595"/>
    <lineage>
        <taxon>Bacteria</taxon>
        <taxon>Pseudomonadati</taxon>
        <taxon>Pseudomonadota</taxon>
        <taxon>Gammaproteobacteria</taxon>
        <taxon>Lysobacterales</taxon>
        <taxon>Rhodanobacteraceae</taxon>
        <taxon>Rhodanobacter</taxon>
    </lineage>
</organism>
<sequence>MPDVPGSESTVLWERVGSVVERLFGLHLQGEKLPDLKRSLRGAASELGLSDVEACAQLLLSEKLDAVGVEILASHLTIGETYFFRDQEAFAALSTHVLPALIEERRRMDSRQLRIWSAACCTGEETYSIGILLRQLLPDIGSWQINLLGTDVNPRFLRKAAEGVYGQWSFRGTSPDFRARHFRQLAGGRYILSPAIRRIVRFAPLNLADEAALASMRDGGFDLILCRNVLMYFTPAQASKVVEALHGALREDGWLAVAPCEASQTLFAGFRAVHCDGAIFYQKGQVQYRRGVAPKDEGATEVTPAKTLPARVYATHEVSSGFPKPATPPSAPKRRPPLAKAKETVLSAEAIAARARTLADQRRMDEALVWCDRWIAAEKLDPTAHYLRGMILAETGNVPEAGAAFERSLYLAPDGVMAGLALANLERTRGREKHAARHYRNVLALLEQLPPDAYPEHAEGISVRQLTALVRDLMVVGDHA</sequence>
<dbReference type="EMBL" id="JADIKK010000007">
    <property type="protein sequence ID" value="MFK2875696.1"/>
    <property type="molecule type" value="Genomic_DNA"/>
</dbReference>
<keyword evidence="3" id="KW-0949">S-adenosyl-L-methionine</keyword>
<evidence type="ECO:0000313" key="8">
    <source>
        <dbReference type="EMBL" id="MFK2876149.1"/>
    </source>
</evidence>
<dbReference type="PANTHER" id="PTHR24422">
    <property type="entry name" value="CHEMOTAXIS PROTEIN METHYLTRANSFERASE"/>
    <property type="match status" value="1"/>
</dbReference>
<accession>A0ABW8JBK9</accession>
<dbReference type="EMBL" id="JADIKK010000008">
    <property type="protein sequence ID" value="MFK2879715.1"/>
    <property type="molecule type" value="Genomic_DNA"/>
</dbReference>
<dbReference type="InterPro" id="IPR000780">
    <property type="entry name" value="CheR_MeTrfase"/>
</dbReference>
<feature type="region of interest" description="Disordered" evidence="5">
    <location>
        <begin position="318"/>
        <end position="339"/>
    </location>
</feature>
<protein>
    <submittedName>
        <fullName evidence="9">Chemotaxis protein CheR</fullName>
    </submittedName>
</protein>
<evidence type="ECO:0000256" key="1">
    <source>
        <dbReference type="ARBA" id="ARBA00022603"/>
    </source>
</evidence>
<dbReference type="InterPro" id="IPR029063">
    <property type="entry name" value="SAM-dependent_MTases_sf"/>
</dbReference>
<dbReference type="RefSeq" id="WP_404611721.1">
    <property type="nucleotide sequence ID" value="NZ_JADIKK010000007.1"/>
</dbReference>
<dbReference type="EMBL" id="JADIKK010000008">
    <property type="protein sequence ID" value="MFK2876149.1"/>
    <property type="molecule type" value="Genomic_DNA"/>
</dbReference>
<evidence type="ECO:0000313" key="10">
    <source>
        <dbReference type="Proteomes" id="UP001620339"/>
    </source>
</evidence>
<evidence type="ECO:0000256" key="2">
    <source>
        <dbReference type="ARBA" id="ARBA00022679"/>
    </source>
</evidence>
<dbReference type="InterPro" id="IPR050903">
    <property type="entry name" value="Bact_Chemotaxis_MeTrfase"/>
</dbReference>
<reference evidence="9 10" key="1">
    <citation type="submission" date="2020-10" db="EMBL/GenBank/DDBJ databases">
        <title>Phylogeny of dyella-like bacteria.</title>
        <authorList>
            <person name="Fu J."/>
        </authorList>
    </citation>
    <scope>NUCLEOTIDE SEQUENCE [LARGE SCALE GENOMIC DNA]</scope>
    <source>
        <strain evidence="9 10">KACC 19113</strain>
    </source>
</reference>
<evidence type="ECO:0000256" key="5">
    <source>
        <dbReference type="SAM" id="MobiDB-lite"/>
    </source>
</evidence>
<keyword evidence="2" id="KW-0808">Transferase</keyword>
<dbReference type="SMART" id="SM00138">
    <property type="entry name" value="MeTrc"/>
    <property type="match status" value="1"/>
</dbReference>
<keyword evidence="10" id="KW-1185">Reference proteome</keyword>
<evidence type="ECO:0000259" key="6">
    <source>
        <dbReference type="PROSITE" id="PS50123"/>
    </source>
</evidence>
<dbReference type="PROSITE" id="PS50005">
    <property type="entry name" value="TPR"/>
    <property type="match status" value="1"/>
</dbReference>
<feature type="domain" description="CheR-type methyltransferase" evidence="6">
    <location>
        <begin position="13"/>
        <end position="262"/>
    </location>
</feature>
<evidence type="ECO:0000256" key="3">
    <source>
        <dbReference type="ARBA" id="ARBA00022691"/>
    </source>
</evidence>
<dbReference type="SUPFAM" id="SSF48452">
    <property type="entry name" value="TPR-like"/>
    <property type="match status" value="1"/>
</dbReference>
<comment type="caution">
    <text evidence="9">The sequence shown here is derived from an EMBL/GenBank/DDBJ whole genome shotgun (WGS) entry which is preliminary data.</text>
</comment>
<dbReference type="PRINTS" id="PR00996">
    <property type="entry name" value="CHERMTFRASE"/>
</dbReference>
<dbReference type="PANTHER" id="PTHR24422:SF19">
    <property type="entry name" value="CHEMOTAXIS PROTEIN METHYLTRANSFERASE"/>
    <property type="match status" value="1"/>
</dbReference>
<keyword evidence="4" id="KW-0802">TPR repeat</keyword>
<dbReference type="Gene3D" id="3.40.50.150">
    <property type="entry name" value="Vaccinia Virus protein VP39"/>
    <property type="match status" value="1"/>
</dbReference>
<proteinExistence type="predicted"/>
<keyword evidence="1" id="KW-0489">Methyltransferase</keyword>
<evidence type="ECO:0000256" key="4">
    <source>
        <dbReference type="PROSITE-ProRule" id="PRU00339"/>
    </source>
</evidence>
<name>A0ABW8JBK9_9GAMM</name>
<dbReference type="InterPro" id="IPR011990">
    <property type="entry name" value="TPR-like_helical_dom_sf"/>
</dbReference>
<dbReference type="Proteomes" id="UP001620339">
    <property type="component" value="Unassembled WGS sequence"/>
</dbReference>
<evidence type="ECO:0000313" key="9">
    <source>
        <dbReference type="EMBL" id="MFK2879715.1"/>
    </source>
</evidence>
<evidence type="ECO:0000313" key="7">
    <source>
        <dbReference type="EMBL" id="MFK2875696.1"/>
    </source>
</evidence>
<dbReference type="Gene3D" id="1.25.40.10">
    <property type="entry name" value="Tetratricopeptide repeat domain"/>
    <property type="match status" value="1"/>
</dbReference>
<feature type="repeat" description="TPR" evidence="4">
    <location>
        <begin position="382"/>
        <end position="415"/>
    </location>
</feature>